<protein>
    <submittedName>
        <fullName evidence="5">Long-chain-fatty-acid--CoA ligase FadD15</fullName>
        <ecNumber evidence="5">6.2.1.3</ecNumber>
    </submittedName>
</protein>
<evidence type="ECO:0000313" key="5">
    <source>
        <dbReference type="EMBL" id="CAA0110620.1"/>
    </source>
</evidence>
<dbReference type="Proteomes" id="UP000435877">
    <property type="component" value="Unassembled WGS sequence"/>
</dbReference>
<dbReference type="EC" id="6.2.1.3" evidence="5"/>
<feature type="domain" description="AMP-dependent synthetase/ligase" evidence="3">
    <location>
        <begin position="13"/>
        <end position="130"/>
    </location>
</feature>
<dbReference type="SUPFAM" id="SSF56801">
    <property type="entry name" value="Acetyl-CoA synthetase-like"/>
    <property type="match status" value="1"/>
</dbReference>
<keyword evidence="6" id="KW-1185">Reference proteome</keyword>
<dbReference type="Gene3D" id="3.40.50.12780">
    <property type="entry name" value="N-terminal domain of ligase-like"/>
    <property type="match status" value="1"/>
</dbReference>
<dbReference type="InterPro" id="IPR042099">
    <property type="entry name" value="ANL_N_sf"/>
</dbReference>
<dbReference type="PANTHER" id="PTHR43272:SF33">
    <property type="entry name" value="AMP-BINDING DOMAIN-CONTAINING PROTEIN-RELATED"/>
    <property type="match status" value="1"/>
</dbReference>
<accession>A0A5S9Q1E4</accession>
<dbReference type="EMBL" id="CACSIM010000004">
    <property type="protein sequence ID" value="CAA0110620.1"/>
    <property type="molecule type" value="Genomic_DNA"/>
</dbReference>
<dbReference type="EMBL" id="CACSIK010000001">
    <property type="protein sequence ID" value="CAA0092948.1"/>
    <property type="molecule type" value="Genomic_DNA"/>
</dbReference>
<dbReference type="Pfam" id="PF23562">
    <property type="entry name" value="AMP-binding_C_3"/>
    <property type="match status" value="1"/>
</dbReference>
<dbReference type="GO" id="GO:0004467">
    <property type="term" value="F:long-chain fatty acid-CoA ligase activity"/>
    <property type="evidence" value="ECO:0007669"/>
    <property type="project" value="UniProtKB-EC"/>
</dbReference>
<evidence type="ECO:0000256" key="2">
    <source>
        <dbReference type="ARBA" id="ARBA00022840"/>
    </source>
</evidence>
<evidence type="ECO:0000313" key="7">
    <source>
        <dbReference type="Proteomes" id="UP000439591"/>
    </source>
</evidence>
<keyword evidence="2" id="KW-0067">ATP-binding</keyword>
<sequence>MSVPRLWAKFQAQILAKVPDHRLQVILSIPVLGKLFAKRIRQQLGFSCCGSFGSGTAPISPSLLTWWQRLGVNIGEGWGMTELSGAATGNSPFQAAHLGTIGTPFDELELKLSAEGELMVRGEPVFKEYYNNPEATESSFEGDWFKTGDKAIKNADGSWRITGRVKEQFKTAKGKYVAPVPLESLVEANIYIEQSCVVGSGMPQPVALVVLNAQHGQSKAAVEKTLLATLDSVNAAVESHERLDRLIVVKSPWTIENGLLTPTMKLKRNEIEAATKILVEQSVSGKLIWEE</sequence>
<dbReference type="GO" id="GO:0016020">
    <property type="term" value="C:membrane"/>
    <property type="evidence" value="ECO:0007669"/>
    <property type="project" value="TreeGrafter"/>
</dbReference>
<evidence type="ECO:0000259" key="3">
    <source>
        <dbReference type="Pfam" id="PF00501"/>
    </source>
</evidence>
<dbReference type="Pfam" id="PF00501">
    <property type="entry name" value="AMP-binding"/>
    <property type="match status" value="1"/>
</dbReference>
<evidence type="ECO:0000313" key="4">
    <source>
        <dbReference type="EMBL" id="CAA0092948.1"/>
    </source>
</evidence>
<dbReference type="Proteomes" id="UP000439591">
    <property type="component" value="Unassembled WGS sequence"/>
</dbReference>
<dbReference type="PANTHER" id="PTHR43272">
    <property type="entry name" value="LONG-CHAIN-FATTY-ACID--COA LIGASE"/>
    <property type="match status" value="1"/>
</dbReference>
<dbReference type="AlphaFoldDB" id="A0A5S9Q1E4"/>
<dbReference type="InterPro" id="IPR000873">
    <property type="entry name" value="AMP-dep_synth/lig_dom"/>
</dbReference>
<name>A0A5S9Q1E4_9GAMM</name>
<reference evidence="6 7" key="1">
    <citation type="submission" date="2019-11" db="EMBL/GenBank/DDBJ databases">
        <authorList>
            <person name="Holert J."/>
        </authorList>
    </citation>
    <scope>NUCLEOTIDE SEQUENCE [LARGE SCALE GENOMIC DNA]</scope>
    <source>
        <strain evidence="5">BC3_2A</strain>
        <strain evidence="4">SB11_1A</strain>
    </source>
</reference>
<evidence type="ECO:0000313" key="6">
    <source>
        <dbReference type="Proteomes" id="UP000435877"/>
    </source>
</evidence>
<evidence type="ECO:0000256" key="1">
    <source>
        <dbReference type="ARBA" id="ARBA00022741"/>
    </source>
</evidence>
<dbReference type="GO" id="GO:0005524">
    <property type="term" value="F:ATP binding"/>
    <property type="evidence" value="ECO:0007669"/>
    <property type="project" value="UniProtKB-KW"/>
</dbReference>
<keyword evidence="1" id="KW-0547">Nucleotide-binding</keyword>
<proteinExistence type="predicted"/>
<organism evidence="5 7">
    <name type="scientific">Zhongshania aliphaticivorans</name>
    <dbReference type="NCBI Taxonomy" id="1470434"/>
    <lineage>
        <taxon>Bacteria</taxon>
        <taxon>Pseudomonadati</taxon>
        <taxon>Pseudomonadota</taxon>
        <taxon>Gammaproteobacteria</taxon>
        <taxon>Cellvibrionales</taxon>
        <taxon>Spongiibacteraceae</taxon>
        <taxon>Zhongshania</taxon>
    </lineage>
</organism>
<keyword evidence="5" id="KW-0436">Ligase</keyword>
<gene>
    <name evidence="4" type="ORF">IHBHHGIJ_02393</name>
    <name evidence="5" type="ORF">KFEGEMFD_02580</name>
</gene>